<evidence type="ECO:0000313" key="2">
    <source>
        <dbReference type="EMBL" id="KAJ6791865.1"/>
    </source>
</evidence>
<name>A0AAX6DJE3_IRIPA</name>
<sequence length="120" mass="14051">MDDVYAGGSSYHDVPTPSDNYNNTYDSSFTSYHPYNTPEAEQHSTFDGLITSFFNNKISISTILITNNHIGTSPIITNHFSDIFVFICIYFIFIFYIHSFICTLYVLHTYYKRFLFMKFK</sequence>
<proteinExistence type="predicted"/>
<organism evidence="2 3">
    <name type="scientific">Iris pallida</name>
    <name type="common">Sweet iris</name>
    <dbReference type="NCBI Taxonomy" id="29817"/>
    <lineage>
        <taxon>Eukaryota</taxon>
        <taxon>Viridiplantae</taxon>
        <taxon>Streptophyta</taxon>
        <taxon>Embryophyta</taxon>
        <taxon>Tracheophyta</taxon>
        <taxon>Spermatophyta</taxon>
        <taxon>Magnoliopsida</taxon>
        <taxon>Liliopsida</taxon>
        <taxon>Asparagales</taxon>
        <taxon>Iridaceae</taxon>
        <taxon>Iridoideae</taxon>
        <taxon>Irideae</taxon>
        <taxon>Iris</taxon>
    </lineage>
</organism>
<dbReference type="Proteomes" id="UP001140949">
    <property type="component" value="Unassembled WGS sequence"/>
</dbReference>
<evidence type="ECO:0000256" key="1">
    <source>
        <dbReference type="SAM" id="Phobius"/>
    </source>
</evidence>
<feature type="transmembrane region" description="Helical" evidence="1">
    <location>
        <begin position="83"/>
        <end position="107"/>
    </location>
</feature>
<keyword evidence="1" id="KW-1133">Transmembrane helix</keyword>
<keyword evidence="1" id="KW-0472">Membrane</keyword>
<comment type="caution">
    <text evidence="2">The sequence shown here is derived from an EMBL/GenBank/DDBJ whole genome shotgun (WGS) entry which is preliminary data.</text>
</comment>
<evidence type="ECO:0000313" key="3">
    <source>
        <dbReference type="Proteomes" id="UP001140949"/>
    </source>
</evidence>
<protein>
    <submittedName>
        <fullName evidence="2">Uncharacterized protein</fullName>
    </submittedName>
</protein>
<reference evidence="2" key="1">
    <citation type="journal article" date="2023" name="GigaByte">
        <title>Genome assembly of the bearded iris, Iris pallida Lam.</title>
        <authorList>
            <person name="Bruccoleri R.E."/>
            <person name="Oakeley E.J."/>
            <person name="Faust A.M.E."/>
            <person name="Altorfer M."/>
            <person name="Dessus-Babus S."/>
            <person name="Burckhardt D."/>
            <person name="Oertli M."/>
            <person name="Naumann U."/>
            <person name="Petersen F."/>
            <person name="Wong J."/>
        </authorList>
    </citation>
    <scope>NUCLEOTIDE SEQUENCE</scope>
    <source>
        <strain evidence="2">GSM-AAB239-AS_SAM_17_03QT</strain>
    </source>
</reference>
<keyword evidence="3" id="KW-1185">Reference proteome</keyword>
<keyword evidence="1" id="KW-0812">Transmembrane</keyword>
<reference evidence="2" key="2">
    <citation type="submission" date="2023-04" db="EMBL/GenBank/DDBJ databases">
        <authorList>
            <person name="Bruccoleri R.E."/>
            <person name="Oakeley E.J."/>
            <person name="Faust A.-M."/>
            <person name="Dessus-Babus S."/>
            <person name="Altorfer M."/>
            <person name="Burckhardt D."/>
            <person name="Oertli M."/>
            <person name="Naumann U."/>
            <person name="Petersen F."/>
            <person name="Wong J."/>
        </authorList>
    </citation>
    <scope>NUCLEOTIDE SEQUENCE</scope>
    <source>
        <strain evidence="2">GSM-AAB239-AS_SAM_17_03QT</strain>
        <tissue evidence="2">Leaf</tissue>
    </source>
</reference>
<dbReference type="AlphaFoldDB" id="A0AAX6DJE3"/>
<dbReference type="EMBL" id="JANAVB010044218">
    <property type="protein sequence ID" value="KAJ6791865.1"/>
    <property type="molecule type" value="Genomic_DNA"/>
</dbReference>
<gene>
    <name evidence="2" type="ORF">M6B38_241695</name>
</gene>
<accession>A0AAX6DJE3</accession>